<keyword evidence="2" id="KW-0418">Kinase</keyword>
<dbReference type="GO" id="GO:0004672">
    <property type="term" value="F:protein kinase activity"/>
    <property type="evidence" value="ECO:0007669"/>
    <property type="project" value="InterPro"/>
</dbReference>
<dbReference type="InterPro" id="IPR000719">
    <property type="entry name" value="Prot_kinase_dom"/>
</dbReference>
<dbReference type="SUPFAM" id="SSF56112">
    <property type="entry name" value="Protein kinase-like (PK-like)"/>
    <property type="match status" value="1"/>
</dbReference>
<accession>A0A7Z0CHN7</accession>
<keyword evidence="3" id="KW-1185">Reference proteome</keyword>
<evidence type="ECO:0000313" key="2">
    <source>
        <dbReference type="EMBL" id="NYI41671.1"/>
    </source>
</evidence>
<dbReference type="Gene3D" id="3.30.200.20">
    <property type="entry name" value="Phosphorylase Kinase, domain 1"/>
    <property type="match status" value="1"/>
</dbReference>
<dbReference type="Gene3D" id="3.90.1200.10">
    <property type="match status" value="1"/>
</dbReference>
<dbReference type="PANTHER" id="PTHR21310">
    <property type="entry name" value="AMINOGLYCOSIDE PHOSPHOTRANSFERASE-RELATED-RELATED"/>
    <property type="match status" value="1"/>
</dbReference>
<proteinExistence type="predicted"/>
<dbReference type="EMBL" id="JACBZO010000001">
    <property type="protein sequence ID" value="NYI41671.1"/>
    <property type="molecule type" value="Genomic_DNA"/>
</dbReference>
<gene>
    <name evidence="2" type="ORF">BKA03_001790</name>
</gene>
<name>A0A7Z0CHN7_9MICO</name>
<organism evidence="2 3">
    <name type="scientific">Demequina lutea</name>
    <dbReference type="NCBI Taxonomy" id="431489"/>
    <lineage>
        <taxon>Bacteria</taxon>
        <taxon>Bacillati</taxon>
        <taxon>Actinomycetota</taxon>
        <taxon>Actinomycetes</taxon>
        <taxon>Micrococcales</taxon>
        <taxon>Demequinaceae</taxon>
        <taxon>Demequina</taxon>
    </lineage>
</organism>
<dbReference type="PANTHER" id="PTHR21310:SF15">
    <property type="entry name" value="AMINOGLYCOSIDE PHOSPHOTRANSFERASE DOMAIN-CONTAINING PROTEIN"/>
    <property type="match status" value="1"/>
</dbReference>
<dbReference type="InterPro" id="IPR011009">
    <property type="entry name" value="Kinase-like_dom_sf"/>
</dbReference>
<keyword evidence="2" id="KW-0808">Transferase</keyword>
<dbReference type="InterPro" id="IPR051678">
    <property type="entry name" value="AGP_Transferase"/>
</dbReference>
<sequence length="348" mass="37845">MASDDAMMLPTQRPLTRPELDRILAPLGKVTSHRILSGGTFSAVQSADLADGTTVVMKTSVPEAAPPERTRLLTYEHDMLGAERDMLTLLASLEGVPSPRLILSDFTREVADVDVVVMEHVKGTRWDTVSDRMTGEANAHAWEQVGSIMAAMQAIEGEVFGYPAHDFALGARSWPTFLAMLIDATIADAELWGVDIEPDRMIDALAASADALVAVTRPTLVHNDLWPGNVLLDPATGRVHGVLDFERALFGDPLQDFCGAQSMNTGRVEEPLLRGYARAGGSVPRDKEASTPTGFDELADARLALYRLWSNTVQLIEIVPRGFRGDWVTGHRATINANRATLFDQMGV</sequence>
<protein>
    <submittedName>
        <fullName evidence="2">Aminoglycoside phosphotransferase (APT) family kinase protein</fullName>
    </submittedName>
</protein>
<reference evidence="2 3" key="1">
    <citation type="submission" date="2020-07" db="EMBL/GenBank/DDBJ databases">
        <title>Sequencing the genomes of 1000 actinobacteria strains.</title>
        <authorList>
            <person name="Klenk H.-P."/>
        </authorList>
    </citation>
    <scope>NUCLEOTIDE SEQUENCE [LARGE SCALE GENOMIC DNA]</scope>
    <source>
        <strain evidence="2 3">DSM 19970</strain>
    </source>
</reference>
<comment type="caution">
    <text evidence="2">The sequence shown here is derived from an EMBL/GenBank/DDBJ whole genome shotgun (WGS) entry which is preliminary data.</text>
</comment>
<dbReference type="PROSITE" id="PS50011">
    <property type="entry name" value="PROTEIN_KINASE_DOM"/>
    <property type="match status" value="1"/>
</dbReference>
<dbReference type="Proteomes" id="UP000547973">
    <property type="component" value="Unassembled WGS sequence"/>
</dbReference>
<dbReference type="InterPro" id="IPR002575">
    <property type="entry name" value="Aminoglycoside_PTrfase"/>
</dbReference>
<dbReference type="GO" id="GO:0005524">
    <property type="term" value="F:ATP binding"/>
    <property type="evidence" value="ECO:0007669"/>
    <property type="project" value="InterPro"/>
</dbReference>
<dbReference type="Pfam" id="PF01636">
    <property type="entry name" value="APH"/>
    <property type="match status" value="1"/>
</dbReference>
<evidence type="ECO:0000313" key="3">
    <source>
        <dbReference type="Proteomes" id="UP000547973"/>
    </source>
</evidence>
<feature type="domain" description="Protein kinase" evidence="1">
    <location>
        <begin position="30"/>
        <end position="348"/>
    </location>
</feature>
<dbReference type="RefSeq" id="WP_179398030.1">
    <property type="nucleotide sequence ID" value="NZ_JACBZO010000001.1"/>
</dbReference>
<evidence type="ECO:0000259" key="1">
    <source>
        <dbReference type="PROSITE" id="PS50011"/>
    </source>
</evidence>
<dbReference type="AlphaFoldDB" id="A0A7Z0CHN7"/>